<evidence type="ECO:0000313" key="1">
    <source>
        <dbReference type="EMBL" id="GAA4007152.1"/>
    </source>
</evidence>
<proteinExistence type="predicted"/>
<dbReference type="Gene3D" id="1.10.10.10">
    <property type="entry name" value="Winged helix-like DNA-binding domain superfamily/Winged helix DNA-binding domain"/>
    <property type="match status" value="1"/>
</dbReference>
<dbReference type="Proteomes" id="UP001501747">
    <property type="component" value="Unassembled WGS sequence"/>
</dbReference>
<accession>A0ABP7S5W7</accession>
<dbReference type="InterPro" id="IPR036390">
    <property type="entry name" value="WH_DNA-bd_sf"/>
</dbReference>
<dbReference type="EMBL" id="BAABAL010000009">
    <property type="protein sequence ID" value="GAA4007152.1"/>
    <property type="molecule type" value="Genomic_DNA"/>
</dbReference>
<evidence type="ECO:0008006" key="3">
    <source>
        <dbReference type="Google" id="ProtNLM"/>
    </source>
</evidence>
<name>A0ABP7S5W7_9PSEU</name>
<sequence>MVREASEVDARRVAVKLTGAGRELLNASHRWQQERFDSLVAHWDLADRKRFADYLRRLADEVVE</sequence>
<dbReference type="InterPro" id="IPR036388">
    <property type="entry name" value="WH-like_DNA-bd_sf"/>
</dbReference>
<evidence type="ECO:0000313" key="2">
    <source>
        <dbReference type="Proteomes" id="UP001501747"/>
    </source>
</evidence>
<protein>
    <recommendedName>
        <fullName evidence="3">MarR family transcriptional regulator</fullName>
    </recommendedName>
</protein>
<comment type="caution">
    <text evidence="1">The sequence shown here is derived from an EMBL/GenBank/DDBJ whole genome shotgun (WGS) entry which is preliminary data.</text>
</comment>
<keyword evidence="2" id="KW-1185">Reference proteome</keyword>
<gene>
    <name evidence="1" type="ORF">GCM10022247_31380</name>
</gene>
<organism evidence="1 2">
    <name type="scientific">Allokutzneria multivorans</name>
    <dbReference type="NCBI Taxonomy" id="1142134"/>
    <lineage>
        <taxon>Bacteria</taxon>
        <taxon>Bacillati</taxon>
        <taxon>Actinomycetota</taxon>
        <taxon>Actinomycetes</taxon>
        <taxon>Pseudonocardiales</taxon>
        <taxon>Pseudonocardiaceae</taxon>
        <taxon>Allokutzneria</taxon>
    </lineage>
</organism>
<reference evidence="2" key="1">
    <citation type="journal article" date="2019" name="Int. J. Syst. Evol. Microbiol.">
        <title>The Global Catalogue of Microorganisms (GCM) 10K type strain sequencing project: providing services to taxonomists for standard genome sequencing and annotation.</title>
        <authorList>
            <consortium name="The Broad Institute Genomics Platform"/>
            <consortium name="The Broad Institute Genome Sequencing Center for Infectious Disease"/>
            <person name="Wu L."/>
            <person name="Ma J."/>
        </authorList>
    </citation>
    <scope>NUCLEOTIDE SEQUENCE [LARGE SCALE GENOMIC DNA]</scope>
    <source>
        <strain evidence="2">JCM 17342</strain>
    </source>
</reference>
<dbReference type="SUPFAM" id="SSF46785">
    <property type="entry name" value="Winged helix' DNA-binding domain"/>
    <property type="match status" value="1"/>
</dbReference>